<keyword evidence="1" id="KW-0732">Signal</keyword>
<dbReference type="EMBL" id="RMBX01000001">
    <property type="protein sequence ID" value="RPD43208.1"/>
    <property type="molecule type" value="Genomic_DNA"/>
</dbReference>
<dbReference type="CDD" id="cd05379">
    <property type="entry name" value="CAP_bacterial"/>
    <property type="match status" value="1"/>
</dbReference>
<evidence type="ECO:0000259" key="2">
    <source>
        <dbReference type="Pfam" id="PF00188"/>
    </source>
</evidence>
<dbReference type="RefSeq" id="WP_120514477.1">
    <property type="nucleotide sequence ID" value="NZ_QXZY01000001.1"/>
</dbReference>
<dbReference type="Pfam" id="PF00188">
    <property type="entry name" value="CAP"/>
    <property type="match status" value="1"/>
</dbReference>
<sequence>MFNQHYCKILVLATFVFAASQSVACSRPVATSTSTSANTTAREGDEKSVEEDILFYVNKFRRTKGLKPLEISNVISIEARDHSKSMATGRRNFGHDGFESRVDDISKKLGTVRAAAENVAYGNLSAEAVVDGWIKSPGHRKNMLGDFNLIGIGTARGKGNIVYFTQIFINKPAATAKK</sequence>
<feature type="domain" description="SCP" evidence="2">
    <location>
        <begin position="56"/>
        <end position="168"/>
    </location>
</feature>
<dbReference type="AlphaFoldDB" id="A0A3N4MHX0"/>
<reference evidence="4" key="1">
    <citation type="submission" date="2018-11" db="EMBL/GenBank/DDBJ databases">
        <title>Chitinophaga lutea sp.nov., isolate from arsenic contaminated soil.</title>
        <authorList>
            <person name="Zong Y."/>
        </authorList>
    </citation>
    <scope>NUCLEOTIDE SEQUENCE [LARGE SCALE GENOMIC DNA]</scope>
    <source>
        <strain evidence="4">YLT18</strain>
    </source>
</reference>
<dbReference type="InterPro" id="IPR035940">
    <property type="entry name" value="CAP_sf"/>
</dbReference>
<dbReference type="OrthoDB" id="982527at2"/>
<feature type="signal peptide" evidence="1">
    <location>
        <begin position="1"/>
        <end position="24"/>
    </location>
</feature>
<organism evidence="3 4">
    <name type="scientific">Chitinophaga barathri</name>
    <dbReference type="NCBI Taxonomy" id="1647451"/>
    <lineage>
        <taxon>Bacteria</taxon>
        <taxon>Pseudomonadati</taxon>
        <taxon>Bacteroidota</taxon>
        <taxon>Chitinophagia</taxon>
        <taxon>Chitinophagales</taxon>
        <taxon>Chitinophagaceae</taxon>
        <taxon>Chitinophaga</taxon>
    </lineage>
</organism>
<dbReference type="PANTHER" id="PTHR31157:SF1">
    <property type="entry name" value="SCP DOMAIN-CONTAINING PROTEIN"/>
    <property type="match status" value="1"/>
</dbReference>
<dbReference type="SUPFAM" id="SSF55797">
    <property type="entry name" value="PR-1-like"/>
    <property type="match status" value="1"/>
</dbReference>
<proteinExistence type="predicted"/>
<dbReference type="PANTHER" id="PTHR31157">
    <property type="entry name" value="SCP DOMAIN-CONTAINING PROTEIN"/>
    <property type="match status" value="1"/>
</dbReference>
<protein>
    <submittedName>
        <fullName evidence="3">CAP domain-containing protein</fullName>
    </submittedName>
</protein>
<feature type="chain" id="PRO_5018231196" evidence="1">
    <location>
        <begin position="25"/>
        <end position="178"/>
    </location>
</feature>
<dbReference type="InterPro" id="IPR014044">
    <property type="entry name" value="CAP_dom"/>
</dbReference>
<accession>A0A3N4MHX0</accession>
<comment type="caution">
    <text evidence="3">The sequence shown here is derived from an EMBL/GenBank/DDBJ whole genome shotgun (WGS) entry which is preliminary data.</text>
</comment>
<evidence type="ECO:0000256" key="1">
    <source>
        <dbReference type="SAM" id="SignalP"/>
    </source>
</evidence>
<dbReference type="Proteomes" id="UP000279089">
    <property type="component" value="Unassembled WGS sequence"/>
</dbReference>
<evidence type="ECO:0000313" key="4">
    <source>
        <dbReference type="Proteomes" id="UP000279089"/>
    </source>
</evidence>
<keyword evidence="4" id="KW-1185">Reference proteome</keyword>
<dbReference type="Gene3D" id="3.40.33.10">
    <property type="entry name" value="CAP"/>
    <property type="match status" value="1"/>
</dbReference>
<gene>
    <name evidence="3" type="ORF">EG028_02615</name>
</gene>
<evidence type="ECO:0000313" key="3">
    <source>
        <dbReference type="EMBL" id="RPD43208.1"/>
    </source>
</evidence>
<name>A0A3N4MHX0_9BACT</name>